<keyword evidence="8" id="KW-0498">Mitosis</keyword>
<dbReference type="GO" id="GO:0005737">
    <property type="term" value="C:cytoplasm"/>
    <property type="evidence" value="ECO:0007669"/>
    <property type="project" value="UniProtKB-SubCell"/>
</dbReference>
<dbReference type="FunFam" id="1.10.357.150:FF:000003">
    <property type="entry name" value="Centromere/kinetochore protein zw10"/>
    <property type="match status" value="1"/>
</dbReference>
<dbReference type="GO" id="GO:0051321">
    <property type="term" value="P:meiotic cell cycle"/>
    <property type="evidence" value="ECO:0007669"/>
    <property type="project" value="UniProtKB-KW"/>
</dbReference>
<dbReference type="OrthoDB" id="534815at2759"/>
<gene>
    <name evidence="20" type="primary">ZW10</name>
</gene>
<feature type="domain" description="Centromere/kinetochore protein zw10 C-terminal" evidence="18">
    <location>
        <begin position="428"/>
        <end position="543"/>
    </location>
</feature>
<dbReference type="AlphaFoldDB" id="W8BWZ9"/>
<evidence type="ECO:0000256" key="11">
    <source>
        <dbReference type="ARBA" id="ARBA00023254"/>
    </source>
</evidence>
<evidence type="ECO:0000259" key="17">
    <source>
        <dbReference type="Pfam" id="PF20665"/>
    </source>
</evidence>
<dbReference type="GO" id="GO:0006888">
    <property type="term" value="P:endoplasmic reticulum to Golgi vesicle-mediated transport"/>
    <property type="evidence" value="ECO:0007669"/>
    <property type="project" value="TreeGrafter"/>
</dbReference>
<keyword evidence="7" id="KW-0132">Cell division</keyword>
<evidence type="ECO:0000256" key="13">
    <source>
        <dbReference type="ARBA" id="ARBA00023328"/>
    </source>
</evidence>
<dbReference type="GO" id="GO:0051301">
    <property type="term" value="P:cell division"/>
    <property type="evidence" value="ECO:0007669"/>
    <property type="project" value="UniProtKB-KW"/>
</dbReference>
<evidence type="ECO:0000256" key="7">
    <source>
        <dbReference type="ARBA" id="ARBA00022618"/>
    </source>
</evidence>
<evidence type="ECO:0000256" key="3">
    <source>
        <dbReference type="ARBA" id="ARBA00004629"/>
    </source>
</evidence>
<keyword evidence="10" id="KW-0539">Nucleus</keyword>
<dbReference type="GO" id="GO:0007094">
    <property type="term" value="P:mitotic spindle assembly checkpoint signaling"/>
    <property type="evidence" value="ECO:0007669"/>
    <property type="project" value="TreeGrafter"/>
</dbReference>
<comment type="similarity">
    <text evidence="4">Belongs to the ZW10 family.</text>
</comment>
<organism evidence="20">
    <name type="scientific">Ceratitis capitata</name>
    <name type="common">Mediterranean fruit fly</name>
    <name type="synonym">Tephritis capitata</name>
    <dbReference type="NCBI Taxonomy" id="7213"/>
    <lineage>
        <taxon>Eukaryota</taxon>
        <taxon>Metazoa</taxon>
        <taxon>Ecdysozoa</taxon>
        <taxon>Arthropoda</taxon>
        <taxon>Hexapoda</taxon>
        <taxon>Insecta</taxon>
        <taxon>Pterygota</taxon>
        <taxon>Neoptera</taxon>
        <taxon>Endopterygota</taxon>
        <taxon>Diptera</taxon>
        <taxon>Brachycera</taxon>
        <taxon>Muscomorpha</taxon>
        <taxon>Tephritoidea</taxon>
        <taxon>Tephritidae</taxon>
        <taxon>Ceratitis</taxon>
        <taxon>Ceratitis</taxon>
    </lineage>
</organism>
<feature type="domain" description="Centromere/kinetochore protein zw10 N-terminal" evidence="16">
    <location>
        <begin position="39"/>
        <end position="128"/>
    </location>
</feature>
<keyword evidence="9" id="KW-0995">Kinetochore</keyword>
<dbReference type="InterPro" id="IPR046362">
    <property type="entry name" value="Zw10/DSL1_C_sf"/>
</dbReference>
<accession>W8BWZ9</accession>
<evidence type="ECO:0000256" key="6">
    <source>
        <dbReference type="ARBA" id="ARBA00022490"/>
    </source>
</evidence>
<dbReference type="InterPro" id="IPR009361">
    <property type="entry name" value="Zw10_N"/>
</dbReference>
<keyword evidence="12" id="KW-0131">Cell cycle</keyword>
<feature type="domain" description="ZW10 C-terminal helical" evidence="19">
    <location>
        <begin position="563"/>
        <end position="706"/>
    </location>
</feature>
<dbReference type="Pfam" id="PF22766">
    <property type="entry name" value="ZW10_C2"/>
    <property type="match status" value="1"/>
</dbReference>
<evidence type="ECO:0000256" key="4">
    <source>
        <dbReference type="ARBA" id="ARBA00006245"/>
    </source>
</evidence>
<dbReference type="PANTHER" id="PTHR12205:SF0">
    <property type="entry name" value="CENTROMERE_KINETOCHORE PROTEIN ZW10 HOMOLOG"/>
    <property type="match status" value="1"/>
</dbReference>
<evidence type="ECO:0000256" key="14">
    <source>
        <dbReference type="ARBA" id="ARBA00072518"/>
    </source>
</evidence>
<evidence type="ECO:0000256" key="12">
    <source>
        <dbReference type="ARBA" id="ARBA00023306"/>
    </source>
</evidence>
<feature type="domain" description="Centromere/kinetochore protein zw10 middle" evidence="17">
    <location>
        <begin position="203"/>
        <end position="404"/>
    </location>
</feature>
<dbReference type="GO" id="GO:0005634">
    <property type="term" value="C:nucleus"/>
    <property type="evidence" value="ECO:0007669"/>
    <property type="project" value="UniProtKB-SubCell"/>
</dbReference>
<evidence type="ECO:0000256" key="10">
    <source>
        <dbReference type="ARBA" id="ARBA00023242"/>
    </source>
</evidence>
<dbReference type="InterPro" id="IPR048344">
    <property type="entry name" value="Zw10_middle"/>
</dbReference>
<evidence type="ECO:0000256" key="5">
    <source>
        <dbReference type="ARBA" id="ARBA00022454"/>
    </source>
</evidence>
<reference evidence="20" key="2">
    <citation type="journal article" date="2014" name="BMC Genomics">
        <title>A genomic perspective to assessing quality of mass-reared SIT flies used in Mediterranean fruit fly (Ceratitis capitata) eradication in California.</title>
        <authorList>
            <person name="Calla B."/>
            <person name="Hall B."/>
            <person name="Hou S."/>
            <person name="Geib S.M."/>
        </authorList>
    </citation>
    <scope>NUCLEOTIDE SEQUENCE</scope>
</reference>
<dbReference type="Pfam" id="PF20666">
    <property type="entry name" value="ZW10_C"/>
    <property type="match status" value="1"/>
</dbReference>
<sequence length="707" mass="81526">MALQLNTEVQYSDNIIKILKDTNGGDAEVTKSSITKILSQIKRFQESIRKNIEENYADFMPNQTATDAYIDEGEQLVRESEYLLQTVGNEASDALRQANSELTALMNEFREMSLGLRVSYRILKVDDLFQCIKEANSHKEYLVVLDHLGKLKTLISCESGNDVDRVFERCDCYNTIKIKYKAQANILQQNLQQRFEELVEFTEKPYSNAKCITLQVSKDVNQVQDIVMALFQARYNPVKMCDFLMEKCFEPIIVKPVSLECNEEHPDYVQLTISYSLKEMNKSLRPSYVKVLENIKLILHCLANINVSVSNEQQVFSIIGDHIKHKLLNLLVNECLMHAIPKNMSEYEESMLAEHVIQFEHFLADVFLINAETDRVLSDFAEKFDDYFREQFSNKLLESAIDIMRKDLQDMTLIAEKNAPEEVSTNPFLFPCCMVSKSTLELIKLMERILRQSLETKDESFLNVIGIILNSYVSEVPKIHEKLLESIPQQSALFFNNCQFLAHWVTTNSEKDIPTYPALVNTLHMTGSKYLNVQINYQQKIIMDILKDFDISDAHTVGTAPLKLLRQCLRQLDLLKNVWQNVLPDATYNKTFCDILNDFCNEIIRRILAMEDISATVATELSELIGVILEKVPTLYKSQHEVIHIKSWMKLEQLKIILNASLQEITEQWCEGAGILTVNYKAEEIKHLIRALFQNTERRSKALTKIV</sequence>
<evidence type="ECO:0000259" key="19">
    <source>
        <dbReference type="Pfam" id="PF22766"/>
    </source>
</evidence>
<dbReference type="Gene3D" id="1.10.357.150">
    <property type="match status" value="1"/>
</dbReference>
<keyword evidence="6" id="KW-0963">Cytoplasm</keyword>
<keyword evidence="13" id="KW-0137">Centromere</keyword>
<dbReference type="InterPro" id="IPR055148">
    <property type="entry name" value="ZW10_C_2"/>
</dbReference>
<dbReference type="PANTHER" id="PTHR12205">
    <property type="entry name" value="CENTROMERE/KINETOCHORE PROTEIN ZW10"/>
    <property type="match status" value="1"/>
</dbReference>
<evidence type="ECO:0000259" key="16">
    <source>
        <dbReference type="Pfam" id="PF06248"/>
    </source>
</evidence>
<evidence type="ECO:0000256" key="1">
    <source>
        <dbReference type="ARBA" id="ARBA00004123"/>
    </source>
</evidence>
<dbReference type="Pfam" id="PF06248">
    <property type="entry name" value="Zw10_N"/>
    <property type="match status" value="1"/>
</dbReference>
<reference evidence="20" key="1">
    <citation type="submission" date="2013-07" db="EMBL/GenBank/DDBJ databases">
        <authorList>
            <person name="Geib S."/>
        </authorList>
    </citation>
    <scope>NUCLEOTIDE SEQUENCE</scope>
</reference>
<evidence type="ECO:0000256" key="2">
    <source>
        <dbReference type="ARBA" id="ARBA00004496"/>
    </source>
</evidence>
<dbReference type="GO" id="GO:1990423">
    <property type="term" value="C:RZZ complex"/>
    <property type="evidence" value="ECO:0007669"/>
    <property type="project" value="TreeGrafter"/>
</dbReference>
<name>W8BWZ9_CERCA</name>
<evidence type="ECO:0000259" key="18">
    <source>
        <dbReference type="Pfam" id="PF20666"/>
    </source>
</evidence>
<keyword evidence="11" id="KW-0469">Meiosis</keyword>
<evidence type="ECO:0000256" key="9">
    <source>
        <dbReference type="ARBA" id="ARBA00022838"/>
    </source>
</evidence>
<dbReference type="Pfam" id="PF20665">
    <property type="entry name" value="Zw10_middle"/>
    <property type="match status" value="1"/>
</dbReference>
<keyword evidence="5" id="KW-0158">Chromosome</keyword>
<evidence type="ECO:0000313" key="20">
    <source>
        <dbReference type="EMBL" id="JAB97791.1"/>
    </source>
</evidence>
<proteinExistence type="evidence at transcript level"/>
<comment type="subcellular location">
    <subcellularLocation>
        <location evidence="3">Chromosome</location>
        <location evidence="3">Centromere</location>
        <location evidence="3">Kinetochore</location>
    </subcellularLocation>
    <subcellularLocation>
        <location evidence="2">Cytoplasm</location>
    </subcellularLocation>
    <subcellularLocation>
        <location evidence="1">Nucleus</location>
    </subcellularLocation>
</comment>
<protein>
    <recommendedName>
        <fullName evidence="14">Centromere/kinetochore protein zw10</fullName>
    </recommendedName>
    <alternativeName>
        <fullName evidence="15">Mitotic 15 protein</fullName>
    </alternativeName>
</protein>
<evidence type="ECO:0000256" key="8">
    <source>
        <dbReference type="ARBA" id="ARBA00022776"/>
    </source>
</evidence>
<evidence type="ECO:0000256" key="15">
    <source>
        <dbReference type="ARBA" id="ARBA00080245"/>
    </source>
</evidence>
<dbReference type="InterPro" id="IPR048343">
    <property type="entry name" value="ZW10_C"/>
</dbReference>
<dbReference type="EMBL" id="GAMC01008764">
    <property type="protein sequence ID" value="JAB97791.1"/>
    <property type="molecule type" value="mRNA"/>
</dbReference>